<keyword evidence="8" id="KW-1185">Reference proteome</keyword>
<evidence type="ECO:0000259" key="6">
    <source>
        <dbReference type="Pfam" id="PF01490"/>
    </source>
</evidence>
<evidence type="ECO:0000256" key="5">
    <source>
        <dbReference type="SAM" id="Phobius"/>
    </source>
</evidence>
<feature type="transmembrane region" description="Helical" evidence="5">
    <location>
        <begin position="377"/>
        <end position="400"/>
    </location>
</feature>
<keyword evidence="3 5" id="KW-1133">Transmembrane helix</keyword>
<dbReference type="EMBL" id="JAOAOG010000299">
    <property type="protein sequence ID" value="KAJ6231543.1"/>
    <property type="molecule type" value="Genomic_DNA"/>
</dbReference>
<name>A0ABQ8XIM5_9EUKA</name>
<dbReference type="Pfam" id="PF01490">
    <property type="entry name" value="Aa_trans"/>
    <property type="match status" value="1"/>
</dbReference>
<sequence length="438" mass="48224">MTDRSLSSSHTSDYELDGPINESVPLVDQKKNLLVTKSDMYRKGKASLPSSISNITNTVLGAGILSLPYVLQNMGWALGLILMGFIALISIVTLKMLGIACKTIQVPSYPKLMRVVGGKKLEFVTKLLLLLTVLSAVASYIILIGDCFPKVIQYAAGKNEGYFWTGRNFITVVVILCVAFPVSMLPKMDYLRYTSYFSIFSSCYVVFLTVFKYAYSSSPRTSDSTHAFASNWKDILKTLPNIIFAYGAQIVLPSVTWELKNPTKKRVLGVGISCVSISSALYACSSLFGYLKFGAGTKGDILNNYPVDDTATIVGRMMIGFVGLFSYPVVFFVGRESFKELFFTGKPFNWLSHTLITFIGCVFCTIIALTIPQIQLVTAFCGGAFCSIINFAFPALAYLHTIPKDKSWVHKIFPYVIFVFGLISCVGTSIIIVWQAVA</sequence>
<feature type="transmembrane region" description="Helical" evidence="5">
    <location>
        <begin position="313"/>
        <end position="333"/>
    </location>
</feature>
<feature type="transmembrane region" description="Helical" evidence="5">
    <location>
        <begin position="267"/>
        <end position="293"/>
    </location>
</feature>
<protein>
    <submittedName>
        <fullName evidence="7">Transmembrane amino acid transporter protein</fullName>
    </submittedName>
</protein>
<feature type="transmembrane region" description="Helical" evidence="5">
    <location>
        <begin position="354"/>
        <end position="371"/>
    </location>
</feature>
<feature type="transmembrane region" description="Helical" evidence="5">
    <location>
        <begin position="77"/>
        <end position="100"/>
    </location>
</feature>
<reference evidence="7" key="1">
    <citation type="submission" date="2022-08" db="EMBL/GenBank/DDBJ databases">
        <title>Novel sulfate-reducing endosymbionts in the free-living metamonad Anaeramoeba.</title>
        <authorList>
            <person name="Jerlstrom-Hultqvist J."/>
            <person name="Cepicka I."/>
            <person name="Gallot-Lavallee L."/>
            <person name="Salas-Leiva D."/>
            <person name="Curtis B.A."/>
            <person name="Zahonova K."/>
            <person name="Pipaliya S."/>
            <person name="Dacks J."/>
            <person name="Roger A.J."/>
        </authorList>
    </citation>
    <scope>NUCLEOTIDE SEQUENCE</scope>
    <source>
        <strain evidence="7">Schooner1</strain>
    </source>
</reference>
<comment type="subcellular location">
    <subcellularLocation>
        <location evidence="1">Membrane</location>
        <topology evidence="1">Multi-pass membrane protein</topology>
    </subcellularLocation>
</comment>
<feature type="transmembrane region" description="Helical" evidence="5">
    <location>
        <begin position="52"/>
        <end position="71"/>
    </location>
</feature>
<keyword evidence="4 5" id="KW-0472">Membrane</keyword>
<evidence type="ECO:0000256" key="2">
    <source>
        <dbReference type="ARBA" id="ARBA00022692"/>
    </source>
</evidence>
<evidence type="ECO:0000256" key="3">
    <source>
        <dbReference type="ARBA" id="ARBA00022989"/>
    </source>
</evidence>
<evidence type="ECO:0000256" key="4">
    <source>
        <dbReference type="ARBA" id="ARBA00023136"/>
    </source>
</evidence>
<dbReference type="Proteomes" id="UP001150062">
    <property type="component" value="Unassembled WGS sequence"/>
</dbReference>
<accession>A0ABQ8XIM5</accession>
<gene>
    <name evidence="7" type="ORF">M0813_05616</name>
</gene>
<feature type="transmembrane region" description="Helical" evidence="5">
    <location>
        <begin position="412"/>
        <end position="437"/>
    </location>
</feature>
<proteinExistence type="predicted"/>
<organism evidence="7 8">
    <name type="scientific">Anaeramoeba flamelloides</name>
    <dbReference type="NCBI Taxonomy" id="1746091"/>
    <lineage>
        <taxon>Eukaryota</taxon>
        <taxon>Metamonada</taxon>
        <taxon>Anaeramoebidae</taxon>
        <taxon>Anaeramoeba</taxon>
    </lineage>
</organism>
<evidence type="ECO:0000313" key="7">
    <source>
        <dbReference type="EMBL" id="KAJ6231543.1"/>
    </source>
</evidence>
<keyword evidence="2 5" id="KW-0812">Transmembrane</keyword>
<feature type="transmembrane region" description="Helical" evidence="5">
    <location>
        <begin position="194"/>
        <end position="215"/>
    </location>
</feature>
<evidence type="ECO:0000313" key="8">
    <source>
        <dbReference type="Proteomes" id="UP001150062"/>
    </source>
</evidence>
<evidence type="ECO:0000256" key="1">
    <source>
        <dbReference type="ARBA" id="ARBA00004141"/>
    </source>
</evidence>
<comment type="caution">
    <text evidence="7">The sequence shown here is derived from an EMBL/GenBank/DDBJ whole genome shotgun (WGS) entry which is preliminary data.</text>
</comment>
<feature type="transmembrane region" description="Helical" evidence="5">
    <location>
        <begin position="162"/>
        <end position="182"/>
    </location>
</feature>
<dbReference type="PANTHER" id="PTHR22950">
    <property type="entry name" value="AMINO ACID TRANSPORTER"/>
    <property type="match status" value="1"/>
</dbReference>
<feature type="transmembrane region" description="Helical" evidence="5">
    <location>
        <begin position="235"/>
        <end position="255"/>
    </location>
</feature>
<feature type="transmembrane region" description="Helical" evidence="5">
    <location>
        <begin position="121"/>
        <end position="142"/>
    </location>
</feature>
<dbReference type="InterPro" id="IPR013057">
    <property type="entry name" value="AA_transpt_TM"/>
</dbReference>
<feature type="domain" description="Amino acid transporter transmembrane" evidence="6">
    <location>
        <begin position="45"/>
        <end position="432"/>
    </location>
</feature>
<dbReference type="PANTHER" id="PTHR22950:SF652">
    <property type="entry name" value="TRANSMEMBRANE AMINO ACID TRANSPORTER FAMILY PROTEIN"/>
    <property type="match status" value="1"/>
</dbReference>